<reference evidence="9 10" key="1">
    <citation type="submission" date="2010-12" db="EMBL/GenBank/DDBJ databases">
        <title>Whole genome sequence of Anaerolinea thermophila UNI-1.</title>
        <authorList>
            <person name="Narita-Yamada S."/>
            <person name="Kishi E."/>
            <person name="Watanabe Y."/>
            <person name="Takasaki K."/>
            <person name="Ankai A."/>
            <person name="Oguchi A."/>
            <person name="Fukui S."/>
            <person name="Takahashi M."/>
            <person name="Yashiro I."/>
            <person name="Hosoyama A."/>
            <person name="Sekiguchi Y."/>
            <person name="Hanada S."/>
            <person name="Fujita N."/>
        </authorList>
    </citation>
    <scope>NUCLEOTIDE SEQUENCE [LARGE SCALE GENOMIC DNA]</scope>
    <source>
        <strain evidence="10">DSM 14523 / JCM 11388 / NBRC 100420 / UNI-1</strain>
    </source>
</reference>
<dbReference type="HAMAP" id="MF_00445">
    <property type="entry name" value="NDH1_NuoN_1"/>
    <property type="match status" value="1"/>
</dbReference>
<dbReference type="InterPro" id="IPR003918">
    <property type="entry name" value="NADH_UbQ_OxRdtase"/>
</dbReference>
<dbReference type="Pfam" id="PF00361">
    <property type="entry name" value="Proton_antipo_M"/>
    <property type="match status" value="1"/>
</dbReference>
<dbReference type="GO" id="GO:0005886">
    <property type="term" value="C:plasma membrane"/>
    <property type="evidence" value="ECO:0007669"/>
    <property type="project" value="UniProtKB-SubCell"/>
</dbReference>
<feature type="transmembrane region" description="Helical" evidence="6">
    <location>
        <begin position="12"/>
        <end position="34"/>
    </location>
</feature>
<feature type="transmembrane region" description="Helical" evidence="6">
    <location>
        <begin position="107"/>
        <end position="125"/>
    </location>
</feature>
<dbReference type="GO" id="GO:0008137">
    <property type="term" value="F:NADH dehydrogenase (ubiquinone) activity"/>
    <property type="evidence" value="ECO:0007669"/>
    <property type="project" value="InterPro"/>
</dbReference>
<feature type="transmembrane region" description="Helical" evidence="6">
    <location>
        <begin position="451"/>
        <end position="471"/>
    </location>
</feature>
<dbReference type="NCBIfam" id="TIGR01770">
    <property type="entry name" value="NDH_I_N"/>
    <property type="match status" value="1"/>
</dbReference>
<dbReference type="EMBL" id="AP012029">
    <property type="protein sequence ID" value="BAJ63082.1"/>
    <property type="molecule type" value="Genomic_DNA"/>
</dbReference>
<dbReference type="InterPro" id="IPR010096">
    <property type="entry name" value="NADH-Q_OxRdtase_suN/2"/>
</dbReference>
<organism evidence="9 10">
    <name type="scientific">Anaerolinea thermophila (strain DSM 14523 / JCM 11388 / NBRC 100420 / UNI-1)</name>
    <dbReference type="NCBI Taxonomy" id="926569"/>
    <lineage>
        <taxon>Bacteria</taxon>
        <taxon>Bacillati</taxon>
        <taxon>Chloroflexota</taxon>
        <taxon>Anaerolineae</taxon>
        <taxon>Anaerolineales</taxon>
        <taxon>Anaerolineaceae</taxon>
        <taxon>Anaerolinea</taxon>
    </lineage>
</organism>
<comment type="function">
    <text evidence="6">NDH-1 shuttles electrons from NADH, via FMN and iron-sulfur (Fe-S) centers, to quinones in the respiratory chain. The immediate electron acceptor for the enzyme in this species is believed to be ubiquinone. Couples the redox reaction to proton translocation (for every two electrons transferred, four hydrogen ions are translocated across the cytoplasmic membrane), and thus conserves the redox energy in a proton gradient.</text>
</comment>
<evidence type="ECO:0000256" key="5">
    <source>
        <dbReference type="ARBA" id="ARBA00023136"/>
    </source>
</evidence>
<dbReference type="InterPro" id="IPR001750">
    <property type="entry name" value="ND/Mrp_TM"/>
</dbReference>
<evidence type="ECO:0000313" key="9">
    <source>
        <dbReference type="EMBL" id="BAJ63082.1"/>
    </source>
</evidence>
<feature type="domain" description="NADH:quinone oxidoreductase/Mrp antiporter transmembrane" evidence="8">
    <location>
        <begin position="127"/>
        <end position="421"/>
    </location>
</feature>
<dbReference type="RefSeq" id="WP_013559472.1">
    <property type="nucleotide sequence ID" value="NC_014960.1"/>
</dbReference>
<dbReference type="InParanoid" id="E8N3R8"/>
<evidence type="ECO:0000256" key="3">
    <source>
        <dbReference type="ARBA" id="ARBA00022692"/>
    </source>
</evidence>
<evidence type="ECO:0000259" key="8">
    <source>
        <dbReference type="Pfam" id="PF00361"/>
    </source>
</evidence>
<sequence length="481" mass="50806">MTPAPFEPSMLLTILPEMLLVVLAALVLILNVGLRRQADGVLGWFTAIGLAVIAVLSAVFARPAETPQLIFGGMLRLDWVSFSFRLLFLLGAAITVLISIGHSRTLTGEYLALVLVATLGMSLMASSANLIMLYLAIETTSLPLYILAGFHIESQKSVESGIKYMLYGAVTSAVMLYGFSWLFGLSGTANLTMIPFRLTQSGVSSLLVGGALFLTLVGFGFKISVAPFHFWAPDVYEGAPTPIAGFLSTASKAAGFAVLVRVLLVVFPQMASFWTMVVAILAALSMIIGNLLALTQRNLKRLLAYSSIAQAGYILVGVAADSPLGVAGMVYYLASYLVTNLAAFAIVWLVAQQVGSEDLDAFAGLGKRNPAIALAMLISLLSLGGIPPLSGFIGKVLVFAAAIEAGQIALAILGVLTSVIGLYYYLTVMKTLYRPGADETPLKPSVSWKTAMLVCVVLMLALGVIVAPWYGQSLAAASALF</sequence>
<gene>
    <name evidence="6" type="primary">nuoN</name>
    <name evidence="9" type="ordered locus">ANT_10480</name>
</gene>
<dbReference type="HOGENOM" id="CLU_007100_1_2_0"/>
<evidence type="ECO:0000256" key="1">
    <source>
        <dbReference type="ARBA" id="ARBA00004127"/>
    </source>
</evidence>
<evidence type="ECO:0000313" key="10">
    <source>
        <dbReference type="Proteomes" id="UP000008922"/>
    </source>
</evidence>
<feature type="transmembrane region" description="Helical" evidence="6">
    <location>
        <begin position="41"/>
        <end position="62"/>
    </location>
</feature>
<keyword evidence="5 6" id="KW-0472">Membrane</keyword>
<dbReference type="EC" id="7.1.1.-" evidence="6"/>
<protein>
    <recommendedName>
        <fullName evidence="6">NADH-quinone oxidoreductase subunit N</fullName>
        <ecNumber evidence="6">7.1.1.-</ecNumber>
    </recommendedName>
    <alternativeName>
        <fullName evidence="6">NADH dehydrogenase I subunit N</fullName>
    </alternativeName>
    <alternativeName>
        <fullName evidence="6">NDH-1 subunit N</fullName>
    </alternativeName>
</protein>
<comment type="catalytic activity">
    <reaction evidence="6">
        <text>a quinone + NADH + 5 H(+)(in) = a quinol + NAD(+) + 4 H(+)(out)</text>
        <dbReference type="Rhea" id="RHEA:57888"/>
        <dbReference type="ChEBI" id="CHEBI:15378"/>
        <dbReference type="ChEBI" id="CHEBI:24646"/>
        <dbReference type="ChEBI" id="CHEBI:57540"/>
        <dbReference type="ChEBI" id="CHEBI:57945"/>
        <dbReference type="ChEBI" id="CHEBI:132124"/>
    </reaction>
</comment>
<dbReference type="GO" id="GO:0048038">
    <property type="term" value="F:quinone binding"/>
    <property type="evidence" value="ECO:0007669"/>
    <property type="project" value="UniProtKB-KW"/>
</dbReference>
<keyword evidence="2 6" id="KW-1003">Cell membrane</keyword>
<feature type="transmembrane region" description="Helical" evidence="6">
    <location>
        <begin position="332"/>
        <end position="351"/>
    </location>
</feature>
<dbReference type="KEGG" id="atm:ANT_10480"/>
<name>E8N3R8_ANATU</name>
<feature type="transmembrane region" description="Helical" evidence="6">
    <location>
        <begin position="405"/>
        <end position="426"/>
    </location>
</feature>
<feature type="transmembrane region" description="Helical" evidence="6">
    <location>
        <begin position="273"/>
        <end position="295"/>
    </location>
</feature>
<keyword evidence="4 6" id="KW-1133">Transmembrane helix</keyword>
<dbReference type="OrthoDB" id="9807568at2"/>
<dbReference type="PRINTS" id="PR01437">
    <property type="entry name" value="NUOXDRDTASE4"/>
</dbReference>
<keyword evidence="6" id="KW-0813">Transport</keyword>
<evidence type="ECO:0000256" key="4">
    <source>
        <dbReference type="ARBA" id="ARBA00022989"/>
    </source>
</evidence>
<keyword evidence="6" id="KW-0520">NAD</keyword>
<keyword evidence="6" id="KW-0830">Ubiquinone</keyword>
<evidence type="ECO:0000256" key="7">
    <source>
        <dbReference type="RuleBase" id="RU000320"/>
    </source>
</evidence>
<keyword evidence="3 6" id="KW-0812">Transmembrane</keyword>
<dbReference type="GO" id="GO:0042773">
    <property type="term" value="P:ATP synthesis coupled electron transport"/>
    <property type="evidence" value="ECO:0007669"/>
    <property type="project" value="InterPro"/>
</dbReference>
<dbReference type="eggNOG" id="COG1007">
    <property type="taxonomic scope" value="Bacteria"/>
</dbReference>
<dbReference type="Proteomes" id="UP000008922">
    <property type="component" value="Chromosome"/>
</dbReference>
<accession>E8N3R8</accession>
<comment type="subcellular location">
    <subcellularLocation>
        <location evidence="6">Cell membrane</location>
        <topology evidence="6">Multi-pass membrane protein</topology>
    </subcellularLocation>
    <subcellularLocation>
        <location evidence="1">Endomembrane system</location>
        <topology evidence="1">Multi-pass membrane protein</topology>
    </subcellularLocation>
    <subcellularLocation>
        <location evidence="7">Membrane</location>
        <topology evidence="7">Multi-pass membrane protein</topology>
    </subcellularLocation>
</comment>
<dbReference type="STRING" id="926569.ANT_10480"/>
<feature type="transmembrane region" description="Helical" evidence="6">
    <location>
        <begin position="82"/>
        <end position="100"/>
    </location>
</feature>
<proteinExistence type="inferred from homology"/>
<keyword evidence="10" id="KW-1185">Reference proteome</keyword>
<dbReference type="AlphaFoldDB" id="E8N3R8"/>
<keyword evidence="6" id="KW-1278">Translocase</keyword>
<comment type="similarity">
    <text evidence="6">Belongs to the complex I subunit 2 family.</text>
</comment>
<dbReference type="PANTHER" id="PTHR22773">
    <property type="entry name" value="NADH DEHYDROGENASE"/>
    <property type="match status" value="1"/>
</dbReference>
<evidence type="ECO:0000256" key="2">
    <source>
        <dbReference type="ARBA" id="ARBA00022475"/>
    </source>
</evidence>
<comment type="subunit">
    <text evidence="6">NDH-1 is composed of 14 different subunits. Subunits NuoA, H, J, K, L, M, N constitute the membrane sector of the complex.</text>
</comment>
<feature type="transmembrane region" description="Helical" evidence="6">
    <location>
        <begin position="203"/>
        <end position="231"/>
    </location>
</feature>
<feature type="transmembrane region" description="Helical" evidence="6">
    <location>
        <begin position="164"/>
        <end position="183"/>
    </location>
</feature>
<dbReference type="GO" id="GO:0050136">
    <property type="term" value="F:NADH dehydrogenase (quinone) (non-electrogenic) activity"/>
    <property type="evidence" value="ECO:0007669"/>
    <property type="project" value="UniProtKB-UniRule"/>
</dbReference>
<keyword evidence="6" id="KW-0874">Quinone</keyword>
<dbReference type="GO" id="GO:0012505">
    <property type="term" value="C:endomembrane system"/>
    <property type="evidence" value="ECO:0007669"/>
    <property type="project" value="UniProtKB-SubCell"/>
</dbReference>
<feature type="transmembrane region" description="Helical" evidence="6">
    <location>
        <begin position="243"/>
        <end position="267"/>
    </location>
</feature>
<feature type="transmembrane region" description="Helical" evidence="6">
    <location>
        <begin position="372"/>
        <end position="393"/>
    </location>
</feature>
<evidence type="ECO:0000256" key="6">
    <source>
        <dbReference type="HAMAP-Rule" id="MF_00445"/>
    </source>
</evidence>